<dbReference type="Proteomes" id="UP000655830">
    <property type="component" value="Unassembled WGS sequence"/>
</dbReference>
<comment type="caution">
    <text evidence="2">The sequence shown here is derived from an EMBL/GenBank/DDBJ whole genome shotgun (WGS) entry which is preliminary data.</text>
</comment>
<organism evidence="2 3">
    <name type="scientific">Zhenhengia yiwuensis</name>
    <dbReference type="NCBI Taxonomy" id="2763666"/>
    <lineage>
        <taxon>Bacteria</taxon>
        <taxon>Bacillati</taxon>
        <taxon>Bacillota</taxon>
        <taxon>Clostridia</taxon>
        <taxon>Lachnospirales</taxon>
        <taxon>Lachnospiraceae</taxon>
        <taxon>Zhenhengia</taxon>
    </lineage>
</organism>
<feature type="transmembrane region" description="Helical" evidence="1">
    <location>
        <begin position="6"/>
        <end position="26"/>
    </location>
</feature>
<accession>A0A926ENY1</accession>
<keyword evidence="1" id="KW-0812">Transmembrane</keyword>
<keyword evidence="1" id="KW-0472">Membrane</keyword>
<evidence type="ECO:0000256" key="1">
    <source>
        <dbReference type="SAM" id="Phobius"/>
    </source>
</evidence>
<evidence type="ECO:0000313" key="3">
    <source>
        <dbReference type="Proteomes" id="UP000655830"/>
    </source>
</evidence>
<gene>
    <name evidence="2" type="ORF">H8718_18660</name>
</gene>
<evidence type="ECO:0000313" key="2">
    <source>
        <dbReference type="EMBL" id="MBC8581508.1"/>
    </source>
</evidence>
<protein>
    <submittedName>
        <fullName evidence="2">Uncharacterized protein</fullName>
    </submittedName>
</protein>
<dbReference type="AlphaFoldDB" id="A0A926ENY1"/>
<proteinExistence type="predicted"/>
<keyword evidence="1" id="KW-1133">Transmembrane helix</keyword>
<sequence>MKKYVLNIGINIICFLAGIMITAHLYNSKIKYEEELCDMKTLVALEQCIEDIVQLKPGAEYQGTPEEVYFDKLLDAYGDRVVYSRGQSIWEEIYVIENLRNSVLEQKHLDQLNGIHEALEIYCREFNNYLYPSEWGKWIEQPHREWNIAALRQYIKPDGFDKDYTRLEKIFSSVSILKE</sequence>
<name>A0A926ENY1_9FIRM</name>
<reference evidence="2" key="1">
    <citation type="submission" date="2020-08" db="EMBL/GenBank/DDBJ databases">
        <title>Genome public.</title>
        <authorList>
            <person name="Liu C."/>
            <person name="Sun Q."/>
        </authorList>
    </citation>
    <scope>NUCLEOTIDE SEQUENCE</scope>
    <source>
        <strain evidence="2">NSJ-12</strain>
    </source>
</reference>
<dbReference type="EMBL" id="JACRSY010000056">
    <property type="protein sequence ID" value="MBC8581508.1"/>
    <property type="molecule type" value="Genomic_DNA"/>
</dbReference>
<keyword evidence="3" id="KW-1185">Reference proteome</keyword>
<dbReference type="RefSeq" id="WP_249334464.1">
    <property type="nucleotide sequence ID" value="NZ_JACRSY010000056.1"/>
</dbReference>